<evidence type="ECO:0000313" key="3">
    <source>
        <dbReference type="Proteomes" id="UP000027222"/>
    </source>
</evidence>
<reference evidence="3" key="1">
    <citation type="journal article" date="2014" name="Proc. Natl. Acad. Sci. U.S.A.">
        <title>Extensive sampling of basidiomycete genomes demonstrates inadequacy of the white-rot/brown-rot paradigm for wood decay fungi.</title>
        <authorList>
            <person name="Riley R."/>
            <person name="Salamov A.A."/>
            <person name="Brown D.W."/>
            <person name="Nagy L.G."/>
            <person name="Floudas D."/>
            <person name="Held B.W."/>
            <person name="Levasseur A."/>
            <person name="Lombard V."/>
            <person name="Morin E."/>
            <person name="Otillar R."/>
            <person name="Lindquist E.A."/>
            <person name="Sun H."/>
            <person name="LaButti K.M."/>
            <person name="Schmutz J."/>
            <person name="Jabbour D."/>
            <person name="Luo H."/>
            <person name="Baker S.E."/>
            <person name="Pisabarro A.G."/>
            <person name="Walton J.D."/>
            <person name="Blanchette R.A."/>
            <person name="Henrissat B."/>
            <person name="Martin F."/>
            <person name="Cullen D."/>
            <person name="Hibbett D.S."/>
            <person name="Grigoriev I.V."/>
        </authorList>
    </citation>
    <scope>NUCLEOTIDE SEQUENCE [LARGE SCALE GENOMIC DNA]</scope>
    <source>
        <strain evidence="3">CBS 339.88</strain>
    </source>
</reference>
<dbReference type="HOGENOM" id="CLU_1635513_0_0_1"/>
<keyword evidence="3" id="KW-1185">Reference proteome</keyword>
<proteinExistence type="predicted"/>
<evidence type="ECO:0000256" key="1">
    <source>
        <dbReference type="SAM" id="MobiDB-lite"/>
    </source>
</evidence>
<feature type="region of interest" description="Disordered" evidence="1">
    <location>
        <begin position="1"/>
        <end position="34"/>
    </location>
</feature>
<organism evidence="2 3">
    <name type="scientific">Galerina marginata (strain CBS 339.88)</name>
    <dbReference type="NCBI Taxonomy" id="685588"/>
    <lineage>
        <taxon>Eukaryota</taxon>
        <taxon>Fungi</taxon>
        <taxon>Dikarya</taxon>
        <taxon>Basidiomycota</taxon>
        <taxon>Agaricomycotina</taxon>
        <taxon>Agaricomycetes</taxon>
        <taxon>Agaricomycetidae</taxon>
        <taxon>Agaricales</taxon>
        <taxon>Agaricineae</taxon>
        <taxon>Strophariaceae</taxon>
        <taxon>Galerina</taxon>
    </lineage>
</organism>
<evidence type="ECO:0000313" key="2">
    <source>
        <dbReference type="EMBL" id="KDR76969.1"/>
    </source>
</evidence>
<accession>A0A067TAS9</accession>
<dbReference type="Proteomes" id="UP000027222">
    <property type="component" value="Unassembled WGS sequence"/>
</dbReference>
<feature type="compositionally biased region" description="Basic and acidic residues" evidence="1">
    <location>
        <begin position="1"/>
        <end position="11"/>
    </location>
</feature>
<dbReference type="EMBL" id="KL142377">
    <property type="protein sequence ID" value="KDR76969.1"/>
    <property type="molecule type" value="Genomic_DNA"/>
</dbReference>
<name>A0A067TAS9_GALM3</name>
<gene>
    <name evidence="2" type="ORF">GALMADRAFT_422702</name>
</gene>
<dbReference type="AlphaFoldDB" id="A0A067TAS9"/>
<protein>
    <submittedName>
        <fullName evidence="2">Uncharacterized protein</fullName>
    </submittedName>
</protein>
<sequence length="162" mass="18428">METANSERHQDPSFILRPRRVHPSMSDEGKHVASTRPPAYLSHLRQLRFPWSSEDCYVCGQIAAWVSLFPTKVRPLGKIGSSAQTLLASFIKDLSRKRSRALNIDAQSALMLCFNRHGTRKAIGTFPTPKYTLRSVKRPTLRGSYPSTLPSHRIYIYYHSSL</sequence>